<dbReference type="Proteomes" id="UP000266622">
    <property type="component" value="Unassembled WGS sequence"/>
</dbReference>
<feature type="domain" description="Archease" evidence="5">
    <location>
        <begin position="7"/>
        <end position="152"/>
    </location>
</feature>
<dbReference type="Pfam" id="PF01951">
    <property type="entry name" value="Archease"/>
    <property type="match status" value="1"/>
</dbReference>
<dbReference type="PANTHER" id="PTHR12682">
    <property type="entry name" value="ARCHEASE"/>
    <property type="match status" value="1"/>
</dbReference>
<dbReference type="InterPro" id="IPR036820">
    <property type="entry name" value="Archease_dom_sf"/>
</dbReference>
<evidence type="ECO:0000256" key="1">
    <source>
        <dbReference type="ARBA" id="ARBA00007963"/>
    </source>
</evidence>
<evidence type="ECO:0000256" key="2">
    <source>
        <dbReference type="ARBA" id="ARBA00022694"/>
    </source>
</evidence>
<evidence type="ECO:0000313" key="7">
    <source>
        <dbReference type="Proteomes" id="UP000266622"/>
    </source>
</evidence>
<evidence type="ECO:0000313" key="6">
    <source>
        <dbReference type="EMBL" id="RIB35365.1"/>
    </source>
</evidence>
<dbReference type="AlphaFoldDB" id="A0A397WMR9"/>
<dbReference type="Gene3D" id="3.55.10.10">
    <property type="entry name" value="Archease domain"/>
    <property type="match status" value="1"/>
</dbReference>
<dbReference type="PANTHER" id="PTHR12682:SF11">
    <property type="entry name" value="PROTEIN ARCHEASE"/>
    <property type="match status" value="1"/>
</dbReference>
<keyword evidence="4" id="KW-0106">Calcium</keyword>
<dbReference type="GO" id="GO:0008033">
    <property type="term" value="P:tRNA processing"/>
    <property type="evidence" value="ECO:0007669"/>
    <property type="project" value="UniProtKB-KW"/>
</dbReference>
<keyword evidence="3" id="KW-0479">Metal-binding</keyword>
<dbReference type="GO" id="GO:0046872">
    <property type="term" value="F:metal ion binding"/>
    <property type="evidence" value="ECO:0007669"/>
    <property type="project" value="UniProtKB-KW"/>
</dbReference>
<proteinExistence type="inferred from homology"/>
<evidence type="ECO:0000256" key="4">
    <source>
        <dbReference type="ARBA" id="ARBA00022837"/>
    </source>
</evidence>
<protein>
    <recommendedName>
        <fullName evidence="5">Archease domain-containing protein</fullName>
    </recommendedName>
</protein>
<dbReference type="EMBL" id="MWMI01000002">
    <property type="protein sequence ID" value="RIB35365.1"/>
    <property type="molecule type" value="Genomic_DNA"/>
</dbReference>
<reference evidence="6 7" key="1">
    <citation type="journal article" date="2018" name="Syst. Appl. Microbiol.">
        <title>A new symbiotic nanoarchaeote (Candidatus Nanoclepta minutus) and its host (Zestosphaera tikiterensis gen. nov., sp. nov.) from a New Zealand hot spring.</title>
        <authorList>
            <person name="St John E."/>
            <person name="Liu Y."/>
            <person name="Podar M."/>
            <person name="Stott M.B."/>
            <person name="Meneghin J."/>
            <person name="Chen Z."/>
            <person name="Lagutin K."/>
            <person name="Mitchell K."/>
            <person name="Reysenbach A.L."/>
        </authorList>
    </citation>
    <scope>NUCLEOTIDE SEQUENCE [LARGE SCALE GENOMIC DNA]</scope>
    <source>
        <strain evidence="6">NZ3</strain>
    </source>
</reference>
<accession>A0A397WMR9</accession>
<dbReference type="SUPFAM" id="SSF69819">
    <property type="entry name" value="MTH1598-like"/>
    <property type="match status" value="1"/>
</dbReference>
<gene>
    <name evidence="6" type="ORF">BXU00_01200</name>
</gene>
<keyword evidence="2" id="KW-0819">tRNA processing</keyword>
<dbReference type="InterPro" id="IPR023572">
    <property type="entry name" value="Archease_dom"/>
</dbReference>
<comment type="caution">
    <text evidence="6">The sequence shown here is derived from an EMBL/GenBank/DDBJ whole genome shotgun (WGS) entry which is preliminary data.</text>
</comment>
<organism evidence="6 7">
    <name type="scientific">Candidatus Nanoclepta minutus</name>
    <dbReference type="NCBI Taxonomy" id="1940235"/>
    <lineage>
        <taxon>Archaea</taxon>
        <taxon>Nanobdellota</taxon>
        <taxon>Candidatus Nanoclepta</taxon>
    </lineage>
</organism>
<comment type="similarity">
    <text evidence="1">Belongs to the archease family.</text>
</comment>
<sequence length="152" mass="17928">MTILREFEYEDHTADIKVIGHGNTPKRAIESVILGIANVIYDIDKVEKKQEININLKANDILEILYKSAKNFLDLFYTKKIVIRDVRVKHLRKIKVREKKTFFWDVDITFFGEEYNPEKHGRKKEVKAVTYHDLNLTKITKSHWIGEVVIDV</sequence>
<evidence type="ECO:0000259" key="5">
    <source>
        <dbReference type="Pfam" id="PF01951"/>
    </source>
</evidence>
<evidence type="ECO:0000256" key="3">
    <source>
        <dbReference type="ARBA" id="ARBA00022723"/>
    </source>
</evidence>
<dbReference type="InterPro" id="IPR002804">
    <property type="entry name" value="Archease"/>
</dbReference>
<name>A0A397WMR9_9ARCH</name>